<sequence length="95" mass="10861">MAVTKYRIVSADESTIHDEAHIEESRITVRQLHDLVEEAGNRPDHIADRYGLDVGEVYEALAYYHRNPEEMEQIEARHSRAATEAAQQSSVTPRE</sequence>
<name>M0E3Q1_9EURY</name>
<protein>
    <recommendedName>
        <fullName evidence="4">DUF433 domain-containing protein</fullName>
    </recommendedName>
</protein>
<dbReference type="InterPro" id="IPR009057">
    <property type="entry name" value="Homeodomain-like_sf"/>
</dbReference>
<evidence type="ECO:0008006" key="4">
    <source>
        <dbReference type="Google" id="ProtNLM"/>
    </source>
</evidence>
<comment type="caution">
    <text evidence="2">The sequence shown here is derived from an EMBL/GenBank/DDBJ whole genome shotgun (WGS) entry which is preliminary data.</text>
</comment>
<dbReference type="SUPFAM" id="SSF46689">
    <property type="entry name" value="Homeodomain-like"/>
    <property type="match status" value="1"/>
</dbReference>
<dbReference type="InterPro" id="IPR007367">
    <property type="entry name" value="DUF433"/>
</dbReference>
<gene>
    <name evidence="2" type="ORF">C463_12042</name>
</gene>
<feature type="region of interest" description="Disordered" evidence="1">
    <location>
        <begin position="73"/>
        <end position="95"/>
    </location>
</feature>
<accession>M0E3Q1</accession>
<dbReference type="InterPro" id="IPR036388">
    <property type="entry name" value="WH-like_DNA-bd_sf"/>
</dbReference>
<dbReference type="PATRIC" id="fig|1227465.4.peg.2340"/>
<dbReference type="RefSeq" id="WP_008444001.1">
    <property type="nucleotide sequence ID" value="NZ_AOJK01000062.1"/>
</dbReference>
<evidence type="ECO:0000313" key="3">
    <source>
        <dbReference type="Proteomes" id="UP000011586"/>
    </source>
</evidence>
<dbReference type="Pfam" id="PF04255">
    <property type="entry name" value="DUF433"/>
    <property type="match status" value="1"/>
</dbReference>
<feature type="compositionally biased region" description="Polar residues" evidence="1">
    <location>
        <begin position="85"/>
        <end position="95"/>
    </location>
</feature>
<proteinExistence type="predicted"/>
<keyword evidence="3" id="KW-1185">Reference proteome</keyword>
<dbReference type="EMBL" id="AOJK01000062">
    <property type="protein sequence ID" value="ELZ41663.1"/>
    <property type="molecule type" value="Genomic_DNA"/>
</dbReference>
<dbReference type="Proteomes" id="UP000011586">
    <property type="component" value="Unassembled WGS sequence"/>
</dbReference>
<dbReference type="OrthoDB" id="190701at2157"/>
<reference evidence="2 3" key="1">
    <citation type="journal article" date="2014" name="PLoS Genet.">
        <title>Phylogenetically driven sequencing of extremely halophilic archaea reveals strategies for static and dynamic osmo-response.</title>
        <authorList>
            <person name="Becker E.A."/>
            <person name="Seitzer P.M."/>
            <person name="Tritt A."/>
            <person name="Larsen D."/>
            <person name="Krusor M."/>
            <person name="Yao A.I."/>
            <person name="Wu D."/>
            <person name="Madern D."/>
            <person name="Eisen J.A."/>
            <person name="Darling A.E."/>
            <person name="Facciotti M.T."/>
        </authorList>
    </citation>
    <scope>NUCLEOTIDE SEQUENCE [LARGE SCALE GENOMIC DNA]</scope>
    <source>
        <strain evidence="2 3">DSM 19288</strain>
    </source>
</reference>
<dbReference type="AlphaFoldDB" id="M0E3Q1"/>
<dbReference type="Gene3D" id="1.10.10.10">
    <property type="entry name" value="Winged helix-like DNA-binding domain superfamily/Winged helix DNA-binding domain"/>
    <property type="match status" value="1"/>
</dbReference>
<evidence type="ECO:0000256" key="1">
    <source>
        <dbReference type="SAM" id="MobiDB-lite"/>
    </source>
</evidence>
<organism evidence="2 3">
    <name type="scientific">Halorubrum californiense DSM 19288</name>
    <dbReference type="NCBI Taxonomy" id="1227465"/>
    <lineage>
        <taxon>Archaea</taxon>
        <taxon>Methanobacteriati</taxon>
        <taxon>Methanobacteriota</taxon>
        <taxon>Stenosarchaea group</taxon>
        <taxon>Halobacteria</taxon>
        <taxon>Halobacteriales</taxon>
        <taxon>Haloferacaceae</taxon>
        <taxon>Halorubrum</taxon>
    </lineage>
</organism>
<evidence type="ECO:0000313" key="2">
    <source>
        <dbReference type="EMBL" id="ELZ41663.1"/>
    </source>
</evidence>